<evidence type="ECO:0000256" key="1">
    <source>
        <dbReference type="ARBA" id="ARBA00022801"/>
    </source>
</evidence>
<dbReference type="InterPro" id="IPR008928">
    <property type="entry name" value="6-hairpin_glycosidase_sf"/>
</dbReference>
<keyword evidence="4" id="KW-0812">Transmembrane</keyword>
<keyword evidence="6" id="KW-1185">Reference proteome</keyword>
<keyword evidence="2" id="KW-0119">Carbohydrate metabolism</keyword>
<evidence type="ECO:0000256" key="2">
    <source>
        <dbReference type="ARBA" id="ARBA00023277"/>
    </source>
</evidence>
<keyword evidence="4" id="KW-1133">Transmembrane helix</keyword>
<evidence type="ECO:0000256" key="4">
    <source>
        <dbReference type="SAM" id="Phobius"/>
    </source>
</evidence>
<protein>
    <submittedName>
        <fullName evidence="5">Alkaline/neutral invertase B</fullName>
    </submittedName>
</protein>
<dbReference type="Proteomes" id="UP001165190">
    <property type="component" value="Unassembled WGS sequence"/>
</dbReference>
<gene>
    <name evidence="5" type="ORF">HRI_003133700</name>
</gene>
<accession>A0A9W7IEM3</accession>
<dbReference type="PANTHER" id="PTHR31916:SF37">
    <property type="entry name" value="ALKALINE_NEUTRAL INVERTASE"/>
    <property type="match status" value="1"/>
</dbReference>
<evidence type="ECO:0000313" key="6">
    <source>
        <dbReference type="Proteomes" id="UP001165190"/>
    </source>
</evidence>
<name>A0A9W7IEM3_HIBTR</name>
<dbReference type="GO" id="GO:0005987">
    <property type="term" value="P:sucrose catabolic process"/>
    <property type="evidence" value="ECO:0007669"/>
    <property type="project" value="TreeGrafter"/>
</dbReference>
<dbReference type="PANTHER" id="PTHR31916">
    <property type="match status" value="1"/>
</dbReference>
<dbReference type="InterPro" id="IPR024746">
    <property type="entry name" value="Glyco_hydro_100"/>
</dbReference>
<dbReference type="AlphaFoldDB" id="A0A9W7IEM3"/>
<keyword evidence="4" id="KW-0472">Membrane</keyword>
<comment type="caution">
    <text evidence="5">The sequence shown here is derived from an EMBL/GenBank/DDBJ whole genome shotgun (WGS) entry which is preliminary data.</text>
</comment>
<dbReference type="EMBL" id="BSYR01000026">
    <property type="protein sequence ID" value="GMI94644.1"/>
    <property type="molecule type" value="Genomic_DNA"/>
</dbReference>
<keyword evidence="1" id="KW-0378">Hydrolase</keyword>
<evidence type="ECO:0000256" key="3">
    <source>
        <dbReference type="ARBA" id="ARBA00023295"/>
    </source>
</evidence>
<sequence length="110" mass="12498">MSAQLEWTSPGFFVGNCIAILSSLITLAQATTIIYLIEEHWEDLIGEIPLKIVYPALEGHDWRTVTEFDPKNTRWSYHNGGTWQALVWLLTGACIKIERPQIAIQAIELM</sequence>
<proteinExistence type="predicted"/>
<dbReference type="Pfam" id="PF12899">
    <property type="entry name" value="Glyco_hydro_100"/>
    <property type="match status" value="1"/>
</dbReference>
<feature type="transmembrane region" description="Helical" evidence="4">
    <location>
        <begin position="12"/>
        <end position="37"/>
    </location>
</feature>
<reference evidence="5" key="1">
    <citation type="submission" date="2023-05" db="EMBL/GenBank/DDBJ databases">
        <title>Genome and transcriptome analyses reveal genes involved in the formation of fine ridges on petal epidermal cells in Hibiscus trionum.</title>
        <authorList>
            <person name="Koshimizu S."/>
            <person name="Masuda S."/>
            <person name="Ishii T."/>
            <person name="Shirasu K."/>
            <person name="Hoshino A."/>
            <person name="Arita M."/>
        </authorList>
    </citation>
    <scope>NUCLEOTIDE SEQUENCE</scope>
    <source>
        <strain evidence="5">Hamamatsu line</strain>
    </source>
</reference>
<dbReference type="GO" id="GO:0004575">
    <property type="term" value="F:sucrose alpha-glucosidase activity"/>
    <property type="evidence" value="ECO:0007669"/>
    <property type="project" value="TreeGrafter"/>
</dbReference>
<dbReference type="OrthoDB" id="1675815at2759"/>
<keyword evidence="3" id="KW-0326">Glycosidase</keyword>
<dbReference type="GO" id="GO:0033926">
    <property type="term" value="F:endo-alpha-N-acetylgalactosaminidase activity"/>
    <property type="evidence" value="ECO:0007669"/>
    <property type="project" value="InterPro"/>
</dbReference>
<organism evidence="5 6">
    <name type="scientific">Hibiscus trionum</name>
    <name type="common">Flower of an hour</name>
    <dbReference type="NCBI Taxonomy" id="183268"/>
    <lineage>
        <taxon>Eukaryota</taxon>
        <taxon>Viridiplantae</taxon>
        <taxon>Streptophyta</taxon>
        <taxon>Embryophyta</taxon>
        <taxon>Tracheophyta</taxon>
        <taxon>Spermatophyta</taxon>
        <taxon>Magnoliopsida</taxon>
        <taxon>eudicotyledons</taxon>
        <taxon>Gunneridae</taxon>
        <taxon>Pentapetalae</taxon>
        <taxon>rosids</taxon>
        <taxon>malvids</taxon>
        <taxon>Malvales</taxon>
        <taxon>Malvaceae</taxon>
        <taxon>Malvoideae</taxon>
        <taxon>Hibiscus</taxon>
    </lineage>
</organism>
<dbReference type="SUPFAM" id="SSF48208">
    <property type="entry name" value="Six-hairpin glycosidases"/>
    <property type="match status" value="1"/>
</dbReference>
<evidence type="ECO:0000313" key="5">
    <source>
        <dbReference type="EMBL" id="GMI94644.1"/>
    </source>
</evidence>